<dbReference type="Gene3D" id="2.60.120.260">
    <property type="entry name" value="Galactose-binding domain-like"/>
    <property type="match status" value="1"/>
</dbReference>
<dbReference type="PROSITE" id="PS00138">
    <property type="entry name" value="SUBTILASE_SER"/>
    <property type="match status" value="1"/>
</dbReference>
<dbReference type="InterPro" id="IPR002884">
    <property type="entry name" value="P_dom"/>
</dbReference>
<dbReference type="InterPro" id="IPR008979">
    <property type="entry name" value="Galactose-bd-like_sf"/>
</dbReference>
<keyword evidence="6 14" id="KW-0378">Hydrolase</keyword>
<dbReference type="PROSITE" id="PS00136">
    <property type="entry name" value="SUBTILASE_ASP"/>
    <property type="match status" value="1"/>
</dbReference>
<sequence length="765" mass="85141">MRKAFLWALLWAGACSVCSGAKSSRPRNYETHDYYALHLDSSTSPQEIADYLNLEHDGQVGDLPDHHIFKAPKHAEDIVQDAIQDLKRRRRRKRDLEPHVLDSIKYDQKQVLRKRLVKRSVIPHLEERARSGVEAKEERAAVAKELSIADPIFDEQWHIYNTQEVGNDLNVTGVWLQGITGHNATVCIIDDGLDMDSLDLKPNYFAAGSYDFNDQVKEPKPRLSDDLHGTRCAGEVAAARNNVCGIGVAYDAKVSGVRILSKPISDIDEAESVIYGYQDNDIYSCSWGPPDDGQTMEAPGILIRRAMVKAVQAGRAGKGTIYVFAAGNGALNDDNCNFDGYTNSIYSITVGAVDRMDRHPYYSEKCSAQLVVTYSSGNTDAIHTTDVGVNKCTKTHGGTSAAGPLAAGVYALVLSIRPDLTWRDMQWLNVMTAVPIYVDGTEWQTTALGKNYSHQYGYGKLDAYAIVEAAKTWKNVKPQAWYFAPWIHVKAPVPQGDKGLASIFEITEQMLTDANLERIEHVTVTMNVEHTRRGDLSVELRSPSGVVSHLSTSRKTDEAHVGYVDWTFMSVVHWGDSGVGKWTVVVKDTIENEHTGTFIDWKLKLFGEARDEKVAKLLPLPGEHDDDADDSFLPSPFPTFGLSKRTQVWMYGALALILAFCAGVGTYLYVQRRKRLRNAGREGYEFEMLDEQDDEEVALVEGKRSGGAAKPSRQRRAGELYDAFAGESDEEELFFSDGEGSEDRRYRDEDEGEESDANEKAGSPR</sequence>
<dbReference type="GO" id="GO:0004252">
    <property type="term" value="F:serine-type endopeptidase activity"/>
    <property type="evidence" value="ECO:0007669"/>
    <property type="project" value="UniProtKB-UniRule"/>
</dbReference>
<evidence type="ECO:0000259" key="18">
    <source>
        <dbReference type="PROSITE" id="PS51829"/>
    </source>
</evidence>
<evidence type="ECO:0000256" key="4">
    <source>
        <dbReference type="ARBA" id="ARBA00022692"/>
    </source>
</evidence>
<keyword evidence="20" id="KW-1185">Reference proteome</keyword>
<reference evidence="19" key="1">
    <citation type="journal article" date="2020" name="Stud. Mycol.">
        <title>101 Dothideomycetes genomes: a test case for predicting lifestyles and emergence of pathogens.</title>
        <authorList>
            <person name="Haridas S."/>
            <person name="Albert R."/>
            <person name="Binder M."/>
            <person name="Bloem J."/>
            <person name="Labutti K."/>
            <person name="Salamov A."/>
            <person name="Andreopoulos B."/>
            <person name="Baker S."/>
            <person name="Barry K."/>
            <person name="Bills G."/>
            <person name="Bluhm B."/>
            <person name="Cannon C."/>
            <person name="Castanera R."/>
            <person name="Culley D."/>
            <person name="Daum C."/>
            <person name="Ezra D."/>
            <person name="Gonzalez J."/>
            <person name="Henrissat B."/>
            <person name="Kuo A."/>
            <person name="Liang C."/>
            <person name="Lipzen A."/>
            <person name="Lutzoni F."/>
            <person name="Magnuson J."/>
            <person name="Mondo S."/>
            <person name="Nolan M."/>
            <person name="Ohm R."/>
            <person name="Pangilinan J."/>
            <person name="Park H.-J."/>
            <person name="Ramirez L."/>
            <person name="Alfaro M."/>
            <person name="Sun H."/>
            <person name="Tritt A."/>
            <person name="Yoshinaga Y."/>
            <person name="Zwiers L.-H."/>
            <person name="Turgeon B."/>
            <person name="Goodwin S."/>
            <person name="Spatafora J."/>
            <person name="Crous P."/>
            <person name="Grigoriev I."/>
        </authorList>
    </citation>
    <scope>NUCLEOTIDE SEQUENCE</scope>
    <source>
        <strain evidence="19">CBS 262.69</strain>
    </source>
</reference>
<dbReference type="CDD" id="cd04059">
    <property type="entry name" value="Peptidases_S8_Protein_convertases_Kexins_Furin-like"/>
    <property type="match status" value="1"/>
</dbReference>
<dbReference type="Pfam" id="PF00082">
    <property type="entry name" value="Peptidase_S8"/>
    <property type="match status" value="1"/>
</dbReference>
<gene>
    <name evidence="19" type="ORF">EJ06DRAFT_301304</name>
</gene>
<dbReference type="InterPro" id="IPR022398">
    <property type="entry name" value="Peptidase_S8_His-AS"/>
</dbReference>
<dbReference type="SUPFAM" id="SSF52743">
    <property type="entry name" value="Subtilisin-like"/>
    <property type="match status" value="1"/>
</dbReference>
<keyword evidence="7 14" id="KW-0720">Serine protease</keyword>
<keyword evidence="11" id="KW-0865">Zymogen</keyword>
<evidence type="ECO:0000256" key="17">
    <source>
        <dbReference type="SAM" id="SignalP"/>
    </source>
</evidence>
<dbReference type="InterPro" id="IPR034182">
    <property type="entry name" value="Kexin/furin"/>
</dbReference>
<dbReference type="PROSITE" id="PS51829">
    <property type="entry name" value="P_HOMO_B"/>
    <property type="match status" value="1"/>
</dbReference>
<dbReference type="InterPro" id="IPR023828">
    <property type="entry name" value="Peptidase_S8_Ser-AS"/>
</dbReference>
<dbReference type="PANTHER" id="PTHR42884:SF14">
    <property type="entry name" value="NEUROENDOCRINE CONVERTASE 1"/>
    <property type="match status" value="1"/>
</dbReference>
<dbReference type="PROSITE" id="PS51257">
    <property type="entry name" value="PROKAR_LIPOPROTEIN"/>
    <property type="match status" value="1"/>
</dbReference>
<keyword evidence="8" id="KW-0106">Calcium</keyword>
<dbReference type="OrthoDB" id="300641at2759"/>
<evidence type="ECO:0000256" key="16">
    <source>
        <dbReference type="SAM" id="Phobius"/>
    </source>
</evidence>
<dbReference type="SUPFAM" id="SSF49785">
    <property type="entry name" value="Galactose-binding domain-like"/>
    <property type="match status" value="1"/>
</dbReference>
<organism evidence="19 20">
    <name type="scientific">Trichodelitschia bisporula</name>
    <dbReference type="NCBI Taxonomy" id="703511"/>
    <lineage>
        <taxon>Eukaryota</taxon>
        <taxon>Fungi</taxon>
        <taxon>Dikarya</taxon>
        <taxon>Ascomycota</taxon>
        <taxon>Pezizomycotina</taxon>
        <taxon>Dothideomycetes</taxon>
        <taxon>Dothideomycetes incertae sedis</taxon>
        <taxon>Phaeotrichales</taxon>
        <taxon>Phaeotrichaceae</taxon>
        <taxon>Trichodelitschia</taxon>
    </lineage>
</organism>
<dbReference type="GO" id="GO:0007323">
    <property type="term" value="P:peptide pheromone maturation"/>
    <property type="evidence" value="ECO:0007669"/>
    <property type="project" value="UniProtKB-ARBA"/>
</dbReference>
<feature type="region of interest" description="Disordered" evidence="15">
    <location>
        <begin position="727"/>
        <end position="765"/>
    </location>
</feature>
<proteinExistence type="inferred from homology"/>
<evidence type="ECO:0000256" key="8">
    <source>
        <dbReference type="ARBA" id="ARBA00022837"/>
    </source>
</evidence>
<evidence type="ECO:0000256" key="10">
    <source>
        <dbReference type="ARBA" id="ARBA00023136"/>
    </source>
</evidence>
<evidence type="ECO:0000256" key="13">
    <source>
        <dbReference type="PIRSR" id="PIRSR615500-1"/>
    </source>
</evidence>
<dbReference type="PANTHER" id="PTHR42884">
    <property type="entry name" value="PROPROTEIN CONVERTASE SUBTILISIN/KEXIN-RELATED"/>
    <property type="match status" value="1"/>
</dbReference>
<evidence type="ECO:0000256" key="7">
    <source>
        <dbReference type="ARBA" id="ARBA00022825"/>
    </source>
</evidence>
<feature type="active site" description="Charge relay system" evidence="13 14">
    <location>
        <position position="190"/>
    </location>
</feature>
<dbReference type="AlphaFoldDB" id="A0A6G1I7K9"/>
<keyword evidence="5 17" id="KW-0732">Signal</keyword>
<dbReference type="GO" id="GO:0005802">
    <property type="term" value="C:trans-Golgi network"/>
    <property type="evidence" value="ECO:0007669"/>
    <property type="project" value="TreeGrafter"/>
</dbReference>
<feature type="chain" id="PRO_5026270806" description="P/Homo B domain-containing protein" evidence="17">
    <location>
        <begin position="21"/>
        <end position="765"/>
    </location>
</feature>
<evidence type="ECO:0000256" key="9">
    <source>
        <dbReference type="ARBA" id="ARBA00022989"/>
    </source>
</evidence>
<dbReference type="PRINTS" id="PR00723">
    <property type="entry name" value="SUBTILISIN"/>
</dbReference>
<dbReference type="GO" id="GO:0016485">
    <property type="term" value="P:protein processing"/>
    <property type="evidence" value="ECO:0007669"/>
    <property type="project" value="TreeGrafter"/>
</dbReference>
<evidence type="ECO:0000256" key="12">
    <source>
        <dbReference type="ARBA" id="ARBA00023180"/>
    </source>
</evidence>
<accession>A0A6G1I7K9</accession>
<evidence type="ECO:0000256" key="1">
    <source>
        <dbReference type="ARBA" id="ARBA00004370"/>
    </source>
</evidence>
<feature type="transmembrane region" description="Helical" evidence="16">
    <location>
        <begin position="648"/>
        <end position="670"/>
    </location>
</feature>
<evidence type="ECO:0000256" key="11">
    <source>
        <dbReference type="ARBA" id="ARBA00023145"/>
    </source>
</evidence>
<evidence type="ECO:0000256" key="2">
    <source>
        <dbReference type="ARBA" id="ARBA00005325"/>
    </source>
</evidence>
<feature type="signal peptide" evidence="17">
    <location>
        <begin position="1"/>
        <end position="20"/>
    </location>
</feature>
<dbReference type="Gene3D" id="3.40.50.200">
    <property type="entry name" value="Peptidase S8/S53 domain"/>
    <property type="match status" value="1"/>
</dbReference>
<dbReference type="PROSITE" id="PS00137">
    <property type="entry name" value="SUBTILASE_HIS"/>
    <property type="match status" value="1"/>
</dbReference>
<evidence type="ECO:0000313" key="19">
    <source>
        <dbReference type="EMBL" id="KAF2403975.1"/>
    </source>
</evidence>
<keyword evidence="4 16" id="KW-0812">Transmembrane</keyword>
<feature type="active site" description="Charge relay system" evidence="13 14">
    <location>
        <position position="400"/>
    </location>
</feature>
<keyword evidence="10 16" id="KW-0472">Membrane</keyword>
<feature type="active site" description="Charge relay system" evidence="13 14">
    <location>
        <position position="228"/>
    </location>
</feature>
<dbReference type="FunFam" id="3.40.50.200:FF:000005">
    <property type="entry name" value="Proprotein convertase subtilisin/kexin type 7"/>
    <property type="match status" value="1"/>
</dbReference>
<dbReference type="PROSITE" id="PS51892">
    <property type="entry name" value="SUBTILASE"/>
    <property type="match status" value="1"/>
</dbReference>
<dbReference type="InterPro" id="IPR000209">
    <property type="entry name" value="Peptidase_S8/S53_dom"/>
</dbReference>
<evidence type="ECO:0000256" key="14">
    <source>
        <dbReference type="PROSITE-ProRule" id="PRU01240"/>
    </source>
</evidence>
<evidence type="ECO:0000313" key="20">
    <source>
        <dbReference type="Proteomes" id="UP000799640"/>
    </source>
</evidence>
<comment type="subcellular location">
    <subcellularLocation>
        <location evidence="1">Membrane</location>
    </subcellularLocation>
</comment>
<dbReference type="GO" id="GO:0000139">
    <property type="term" value="C:Golgi membrane"/>
    <property type="evidence" value="ECO:0007669"/>
    <property type="project" value="TreeGrafter"/>
</dbReference>
<evidence type="ECO:0000256" key="5">
    <source>
        <dbReference type="ARBA" id="ARBA00022729"/>
    </source>
</evidence>
<dbReference type="Pfam" id="PF01483">
    <property type="entry name" value="P_proprotein"/>
    <property type="match status" value="1"/>
</dbReference>
<dbReference type="FunFam" id="2.60.120.260:FF:000026">
    <property type="entry name" value="proprotein convertase subtilisin/kexin type 7"/>
    <property type="match status" value="1"/>
</dbReference>
<keyword evidence="3 14" id="KW-0645">Protease</keyword>
<protein>
    <recommendedName>
        <fullName evidence="18">P/Homo B domain-containing protein</fullName>
    </recommendedName>
</protein>
<dbReference type="InterPro" id="IPR023827">
    <property type="entry name" value="Peptidase_S8_Asp-AS"/>
</dbReference>
<evidence type="ECO:0000256" key="15">
    <source>
        <dbReference type="SAM" id="MobiDB-lite"/>
    </source>
</evidence>
<evidence type="ECO:0000256" key="3">
    <source>
        <dbReference type="ARBA" id="ARBA00022670"/>
    </source>
</evidence>
<keyword evidence="9 16" id="KW-1133">Transmembrane helix</keyword>
<evidence type="ECO:0000256" key="6">
    <source>
        <dbReference type="ARBA" id="ARBA00022801"/>
    </source>
</evidence>
<name>A0A6G1I7K9_9PEZI</name>
<keyword evidence="12" id="KW-0325">Glycoprotein</keyword>
<dbReference type="InterPro" id="IPR036852">
    <property type="entry name" value="Peptidase_S8/S53_dom_sf"/>
</dbReference>
<comment type="similarity">
    <text evidence="2">Belongs to the peptidase S8 family. Furin subfamily.</text>
</comment>
<dbReference type="EMBL" id="ML996689">
    <property type="protein sequence ID" value="KAF2403975.1"/>
    <property type="molecule type" value="Genomic_DNA"/>
</dbReference>
<dbReference type="InterPro" id="IPR015500">
    <property type="entry name" value="Peptidase_S8_subtilisin-rel"/>
</dbReference>
<feature type="domain" description="P/Homo B" evidence="18">
    <location>
        <begin position="476"/>
        <end position="611"/>
    </location>
</feature>
<dbReference type="Proteomes" id="UP000799640">
    <property type="component" value="Unassembled WGS sequence"/>
</dbReference>